<feature type="transmembrane region" description="Helical" evidence="6">
    <location>
        <begin position="12"/>
        <end position="32"/>
    </location>
</feature>
<proteinExistence type="predicted"/>
<accession>A0A7W9ZGW9</accession>
<keyword evidence="4 6" id="KW-1133">Transmembrane helix</keyword>
<dbReference type="AlphaFoldDB" id="A0A7W9ZGW9"/>
<dbReference type="Pfam" id="PF07963">
    <property type="entry name" value="N_methyl"/>
    <property type="match status" value="1"/>
</dbReference>
<dbReference type="InterPro" id="IPR045584">
    <property type="entry name" value="Pilin-like"/>
</dbReference>
<comment type="subcellular location">
    <subcellularLocation>
        <location evidence="1">Membrane</location>
        <topology evidence="1">Single-pass membrane protein</topology>
    </subcellularLocation>
</comment>
<dbReference type="Proteomes" id="UP000544872">
    <property type="component" value="Unassembled WGS sequence"/>
</dbReference>
<dbReference type="GO" id="GO:0015627">
    <property type="term" value="C:type II protein secretion system complex"/>
    <property type="evidence" value="ECO:0007669"/>
    <property type="project" value="InterPro"/>
</dbReference>
<name>A0A7W9ZGW9_NOVIT</name>
<evidence type="ECO:0000256" key="3">
    <source>
        <dbReference type="ARBA" id="ARBA00022692"/>
    </source>
</evidence>
<dbReference type="InterPro" id="IPR012902">
    <property type="entry name" value="N_methyl_site"/>
</dbReference>
<keyword evidence="2" id="KW-0488">Methylation</keyword>
<evidence type="ECO:0000256" key="1">
    <source>
        <dbReference type="ARBA" id="ARBA00004167"/>
    </source>
</evidence>
<dbReference type="InterPro" id="IPR002416">
    <property type="entry name" value="T2SS_protein-GspH"/>
</dbReference>
<evidence type="ECO:0000313" key="7">
    <source>
        <dbReference type="EMBL" id="MBB6211267.1"/>
    </source>
</evidence>
<evidence type="ECO:0000256" key="5">
    <source>
        <dbReference type="ARBA" id="ARBA00023136"/>
    </source>
</evidence>
<organism evidence="7 8">
    <name type="scientific">Novispirillum itersonii</name>
    <name type="common">Aquaspirillum itersonii</name>
    <dbReference type="NCBI Taxonomy" id="189"/>
    <lineage>
        <taxon>Bacteria</taxon>
        <taxon>Pseudomonadati</taxon>
        <taxon>Pseudomonadota</taxon>
        <taxon>Alphaproteobacteria</taxon>
        <taxon>Rhodospirillales</taxon>
        <taxon>Novispirillaceae</taxon>
        <taxon>Novispirillum</taxon>
    </lineage>
</organism>
<keyword evidence="5 6" id="KW-0472">Membrane</keyword>
<evidence type="ECO:0000256" key="2">
    <source>
        <dbReference type="ARBA" id="ARBA00022481"/>
    </source>
</evidence>
<dbReference type="GO" id="GO:0016020">
    <property type="term" value="C:membrane"/>
    <property type="evidence" value="ECO:0007669"/>
    <property type="project" value="UniProtKB-SubCell"/>
</dbReference>
<dbReference type="PROSITE" id="PS00409">
    <property type="entry name" value="PROKAR_NTER_METHYL"/>
    <property type="match status" value="1"/>
</dbReference>
<comment type="caution">
    <text evidence="7">The sequence shown here is derived from an EMBL/GenBank/DDBJ whole genome shotgun (WGS) entry which is preliminary data.</text>
</comment>
<dbReference type="RefSeq" id="WP_221443510.1">
    <property type="nucleotide sequence ID" value="NZ_JACIIX010000010.1"/>
</dbReference>
<reference evidence="7 8" key="1">
    <citation type="submission" date="2020-08" db="EMBL/GenBank/DDBJ databases">
        <title>Genomic Encyclopedia of Type Strains, Phase IV (KMG-IV): sequencing the most valuable type-strain genomes for metagenomic binning, comparative biology and taxonomic classification.</title>
        <authorList>
            <person name="Goeker M."/>
        </authorList>
    </citation>
    <scope>NUCLEOTIDE SEQUENCE [LARGE SCALE GENOMIC DNA]</scope>
    <source>
        <strain evidence="7 8">DSM 11590</strain>
    </source>
</reference>
<evidence type="ECO:0000313" key="8">
    <source>
        <dbReference type="Proteomes" id="UP000544872"/>
    </source>
</evidence>
<protein>
    <submittedName>
        <fullName evidence="7">Prepilin-type N-terminal cleavage/methylation domain-containing protein</fullName>
    </submittedName>
</protein>
<gene>
    <name evidence="7" type="ORF">FHS48_002704</name>
</gene>
<keyword evidence="8" id="KW-1185">Reference proteome</keyword>
<keyword evidence="3 6" id="KW-0812">Transmembrane</keyword>
<dbReference type="EMBL" id="JACIIX010000010">
    <property type="protein sequence ID" value="MBB6211267.1"/>
    <property type="molecule type" value="Genomic_DNA"/>
</dbReference>
<dbReference type="GO" id="GO:0015628">
    <property type="term" value="P:protein secretion by the type II secretion system"/>
    <property type="evidence" value="ECO:0007669"/>
    <property type="project" value="InterPro"/>
</dbReference>
<dbReference type="NCBIfam" id="TIGR02532">
    <property type="entry name" value="IV_pilin_GFxxxE"/>
    <property type="match status" value="1"/>
</dbReference>
<dbReference type="SUPFAM" id="SSF54523">
    <property type="entry name" value="Pili subunits"/>
    <property type="match status" value="1"/>
</dbReference>
<evidence type="ECO:0000256" key="4">
    <source>
        <dbReference type="ARBA" id="ARBA00022989"/>
    </source>
</evidence>
<evidence type="ECO:0000256" key="6">
    <source>
        <dbReference type="SAM" id="Phobius"/>
    </source>
</evidence>
<dbReference type="PRINTS" id="PR00885">
    <property type="entry name" value="BCTERIALGSPH"/>
</dbReference>
<sequence length="150" mass="16858">MTASAGKRQQGFTLLEMVVVMAIIALGAAAVLPRLTVPYRPAQPNEVAFLEKQHARAIESGQVIRVLMQGRRLITEPGPDVLELAEDRDLRIVRPKKSEYLNQQMVTTFYPDGTGLWSEFTIVRKDRLQDTVLFTVRTDPLHGEIIYVAP</sequence>